<dbReference type="Proteomes" id="UP001499947">
    <property type="component" value="Unassembled WGS sequence"/>
</dbReference>
<feature type="domain" description="Beta-ketoacyl synthase C-terminal" evidence="3">
    <location>
        <begin position="5"/>
        <end position="75"/>
    </location>
</feature>
<keyword evidence="2" id="KW-0597">Phosphoprotein</keyword>
<evidence type="ECO:0000259" key="3">
    <source>
        <dbReference type="Pfam" id="PF02801"/>
    </source>
</evidence>
<sequence length="116" mass="11188">MGAIVAAMRDAHRRAGVSPHDIGLVLAHGTGTALNDPTETAALDTVFAGAAPGPLMTVIKSAIGHTSGSAALMSLPARAGRLGGVRLSSRAFGACEQRGGGVGGAGCAAGRRAGGS</sequence>
<proteinExistence type="predicted"/>
<evidence type="ECO:0000256" key="2">
    <source>
        <dbReference type="ARBA" id="ARBA00022553"/>
    </source>
</evidence>
<dbReference type="InterPro" id="IPR016039">
    <property type="entry name" value="Thiolase-like"/>
</dbReference>
<evidence type="ECO:0000313" key="4">
    <source>
        <dbReference type="EMBL" id="GAA1680246.1"/>
    </source>
</evidence>
<name>A0ABN2H170_9ACTN</name>
<accession>A0ABN2H170</accession>
<dbReference type="EMBL" id="BAAALR010000027">
    <property type="protein sequence ID" value="GAA1680246.1"/>
    <property type="molecule type" value="Genomic_DNA"/>
</dbReference>
<reference evidence="4 5" key="1">
    <citation type="journal article" date="2019" name="Int. J. Syst. Evol. Microbiol.">
        <title>The Global Catalogue of Microorganisms (GCM) 10K type strain sequencing project: providing services to taxonomists for standard genome sequencing and annotation.</title>
        <authorList>
            <consortium name="The Broad Institute Genomics Platform"/>
            <consortium name="The Broad Institute Genome Sequencing Center for Infectious Disease"/>
            <person name="Wu L."/>
            <person name="Ma J."/>
        </authorList>
    </citation>
    <scope>NUCLEOTIDE SEQUENCE [LARGE SCALE GENOMIC DNA]</scope>
    <source>
        <strain evidence="4 5">JCM 13244</strain>
    </source>
</reference>
<protein>
    <recommendedName>
        <fullName evidence="3">Beta-ketoacyl synthase C-terminal domain-containing protein</fullName>
    </recommendedName>
</protein>
<organism evidence="4 5">
    <name type="scientific">Streptomyces yatensis</name>
    <dbReference type="NCBI Taxonomy" id="155177"/>
    <lineage>
        <taxon>Bacteria</taxon>
        <taxon>Bacillati</taxon>
        <taxon>Actinomycetota</taxon>
        <taxon>Actinomycetes</taxon>
        <taxon>Kitasatosporales</taxon>
        <taxon>Streptomycetaceae</taxon>
        <taxon>Streptomyces</taxon>
        <taxon>Streptomyces violaceusniger group</taxon>
    </lineage>
</organism>
<dbReference type="Gene3D" id="3.40.47.10">
    <property type="match status" value="1"/>
</dbReference>
<keyword evidence="5" id="KW-1185">Reference proteome</keyword>
<dbReference type="PANTHER" id="PTHR43775">
    <property type="entry name" value="FATTY ACID SYNTHASE"/>
    <property type="match status" value="1"/>
</dbReference>
<dbReference type="InterPro" id="IPR014031">
    <property type="entry name" value="Ketoacyl_synth_C"/>
</dbReference>
<gene>
    <name evidence="4" type="ORF">GCM10009680_19520</name>
</gene>
<comment type="caution">
    <text evidence="4">The sequence shown here is derived from an EMBL/GenBank/DDBJ whole genome shotgun (WGS) entry which is preliminary data.</text>
</comment>
<evidence type="ECO:0000313" key="5">
    <source>
        <dbReference type="Proteomes" id="UP001499947"/>
    </source>
</evidence>
<evidence type="ECO:0000256" key="1">
    <source>
        <dbReference type="ARBA" id="ARBA00022450"/>
    </source>
</evidence>
<keyword evidence="1" id="KW-0596">Phosphopantetheine</keyword>
<dbReference type="SUPFAM" id="SSF53901">
    <property type="entry name" value="Thiolase-like"/>
    <property type="match status" value="1"/>
</dbReference>
<dbReference type="PANTHER" id="PTHR43775:SF37">
    <property type="entry name" value="SI:DKEY-61P9.11"/>
    <property type="match status" value="1"/>
</dbReference>
<dbReference type="Pfam" id="PF02801">
    <property type="entry name" value="Ketoacyl-synt_C"/>
    <property type="match status" value="1"/>
</dbReference>
<dbReference type="InterPro" id="IPR050091">
    <property type="entry name" value="PKS_NRPS_Biosynth_Enz"/>
</dbReference>